<name>A0A7X1BW90_9LIST</name>
<protein>
    <submittedName>
        <fullName evidence="1">Uncharacterized protein</fullName>
    </submittedName>
</protein>
<organism evidence="1 2">
    <name type="scientific">Listeria booriae</name>
    <dbReference type="NCBI Taxonomy" id="1552123"/>
    <lineage>
        <taxon>Bacteria</taxon>
        <taxon>Bacillati</taxon>
        <taxon>Bacillota</taxon>
        <taxon>Bacilli</taxon>
        <taxon>Bacillales</taxon>
        <taxon>Listeriaceae</taxon>
        <taxon>Listeria</taxon>
    </lineage>
</organism>
<sequence>MLGVDQSNRAVNAYGNQLLLPYTLLPSYIVENVDSWLFDEGYKFENYLDILKKLDKHRRRFP</sequence>
<dbReference type="AlphaFoldDB" id="A0A7X1BW90"/>
<proteinExistence type="predicted"/>
<evidence type="ECO:0000313" key="1">
    <source>
        <dbReference type="EMBL" id="MBC1333548.1"/>
    </source>
</evidence>
<reference evidence="1 2" key="1">
    <citation type="submission" date="2020-03" db="EMBL/GenBank/DDBJ databases">
        <title>Soil Listeria distribution.</title>
        <authorList>
            <person name="Liao J."/>
            <person name="Wiedmann M."/>
        </authorList>
    </citation>
    <scope>NUCLEOTIDE SEQUENCE [LARGE SCALE GENOMIC DNA]</scope>
    <source>
        <strain evidence="1 2">FSL L7-1833</strain>
    </source>
</reference>
<accession>A0A7X1BW90</accession>
<dbReference type="Proteomes" id="UP000532866">
    <property type="component" value="Unassembled WGS sequence"/>
</dbReference>
<comment type="caution">
    <text evidence="1">The sequence shown here is derived from an EMBL/GenBank/DDBJ whole genome shotgun (WGS) entry which is preliminary data.</text>
</comment>
<gene>
    <name evidence="1" type="ORF">HB759_16505</name>
</gene>
<evidence type="ECO:0000313" key="2">
    <source>
        <dbReference type="Proteomes" id="UP000532866"/>
    </source>
</evidence>
<dbReference type="EMBL" id="JAAROL010000011">
    <property type="protein sequence ID" value="MBC1333548.1"/>
    <property type="molecule type" value="Genomic_DNA"/>
</dbReference>
<dbReference type="RefSeq" id="WP_185375247.1">
    <property type="nucleotide sequence ID" value="NZ_JAAROL010000011.1"/>
</dbReference>